<proteinExistence type="predicted"/>
<dbReference type="GO" id="GO:0051301">
    <property type="term" value="P:cell division"/>
    <property type="evidence" value="ECO:0007669"/>
    <property type="project" value="UniProtKB-KW"/>
</dbReference>
<evidence type="ECO:0000313" key="2">
    <source>
        <dbReference type="Proteomes" id="UP000319209"/>
    </source>
</evidence>
<dbReference type="OrthoDB" id="1466667at2"/>
<dbReference type="AlphaFoldDB" id="A0A516GQ24"/>
<name>A0A516GQ24_9FLAO</name>
<gene>
    <name evidence="1" type="ORF">FNB79_06435</name>
</gene>
<dbReference type="Proteomes" id="UP000319209">
    <property type="component" value="Chromosome"/>
</dbReference>
<accession>A0A516GQ24</accession>
<reference evidence="1 2" key="1">
    <citation type="submission" date="2019-07" db="EMBL/GenBank/DDBJ databases">
        <title>Genome sequencing for Formosa sp. PS13.</title>
        <authorList>
            <person name="Park S.-J."/>
        </authorList>
    </citation>
    <scope>NUCLEOTIDE SEQUENCE [LARGE SCALE GENOMIC DNA]</scope>
    <source>
        <strain evidence="1 2">PS13</strain>
    </source>
</reference>
<protein>
    <recommendedName>
        <fullName evidence="3">Cell division protein FtsQ</fullName>
    </recommendedName>
</protein>
<dbReference type="KEGG" id="fop:FNB79_06435"/>
<evidence type="ECO:0008006" key="3">
    <source>
        <dbReference type="Google" id="ProtNLM"/>
    </source>
</evidence>
<keyword evidence="2" id="KW-1185">Reference proteome</keyword>
<dbReference type="RefSeq" id="WP_143380530.1">
    <property type="nucleotide sequence ID" value="NZ_CP041637.1"/>
</dbReference>
<organism evidence="1 2">
    <name type="scientific">Formosa sediminum</name>
    <dbReference type="NCBI Taxonomy" id="2594004"/>
    <lineage>
        <taxon>Bacteria</taxon>
        <taxon>Pseudomonadati</taxon>
        <taxon>Bacteroidota</taxon>
        <taxon>Flavobacteriia</taxon>
        <taxon>Flavobacteriales</taxon>
        <taxon>Flavobacteriaceae</taxon>
        <taxon>Formosa</taxon>
    </lineage>
</organism>
<evidence type="ECO:0000313" key="1">
    <source>
        <dbReference type="EMBL" id="QDO93628.1"/>
    </source>
</evidence>
<sequence length="241" mass="27862">MANKIDWGYVKLFLLSGLLVFLFAFASVRNGHRKVSEPIIRFQGDNNLYITHENVSNLLIQNEKEVLNLNKEILDLNTLELALNSNPLIKSAEVYVDINGLLTADIEQKEPIARVLDNTSYYIDDEGKYMPLSSNYTARVPFVVGHIDENNLSNIFKIAQKVYNDIFLKTHVVEIHQKENLNVSLKLRQHQFDVYLGDLNQLDKKINNLKVFYKKALKEETLDDYKIINLQFDNQVVCTKN</sequence>
<dbReference type="EMBL" id="CP041637">
    <property type="protein sequence ID" value="QDO93628.1"/>
    <property type="molecule type" value="Genomic_DNA"/>
</dbReference>